<evidence type="ECO:0000313" key="2">
    <source>
        <dbReference type="EMBL" id="SCM59504.1"/>
    </source>
</evidence>
<reference evidence="2 3" key="1">
    <citation type="submission" date="2016-08" db="EMBL/GenBank/DDBJ databases">
        <authorList>
            <person name="Seilhamer J.J."/>
        </authorList>
    </citation>
    <scope>NUCLEOTIDE SEQUENCE [LARGE SCALE GENOMIC DNA]</scope>
    <source>
        <strain evidence="2">ING2-E5A</strain>
    </source>
</reference>
<dbReference type="NCBIfam" id="TIGR04456">
    <property type="entry name" value="LruC_dom"/>
    <property type="match status" value="1"/>
</dbReference>
<feature type="domain" description="DUF4842" evidence="1">
    <location>
        <begin position="572"/>
        <end position="788"/>
    </location>
</feature>
<dbReference type="PROSITE" id="PS51257">
    <property type="entry name" value="PROKAR_LIPOPROTEIN"/>
    <property type="match status" value="1"/>
</dbReference>
<dbReference type="STRING" id="1642646.ING2E5A_2708"/>
<keyword evidence="3" id="KW-1185">Reference proteome</keyword>
<name>A0A1G4GAC1_9BACT</name>
<dbReference type="Proteomes" id="UP000178485">
    <property type="component" value="Chromosome i"/>
</dbReference>
<dbReference type="InterPro" id="IPR031025">
    <property type="entry name" value="LruC_dom"/>
</dbReference>
<dbReference type="Pfam" id="PF16130">
    <property type="entry name" value="DUF4842"/>
    <property type="match status" value="1"/>
</dbReference>
<evidence type="ECO:0000259" key="1">
    <source>
        <dbReference type="Pfam" id="PF16130"/>
    </source>
</evidence>
<dbReference type="RefSeq" id="WP_071137784.1">
    <property type="nucleotide sequence ID" value="NZ_LT608328.1"/>
</dbReference>
<evidence type="ECO:0000313" key="3">
    <source>
        <dbReference type="Proteomes" id="UP000178485"/>
    </source>
</evidence>
<dbReference type="AlphaFoldDB" id="A0A1G4GAC1"/>
<sequence length="800" mass="86402">MKTRKRTLFFALLLLAGVYPILTGCEHDYYQPERMEGKGTSLFGDNIAVPSSFDWSTLRSVNLDIEVDDRFDGNYYYLVELYDAHPFFYENASLLGKGVAKKGINFTFSPTLPNGLETIFIKQTDPAGMEKVTAVSVDDATQLSVSFLHGSSSLRSATASASSFRAAPADLQTSYPTPADAIVINEQSPANYTLETNKAYVIRGTYTGAIQFPNEGNVALYVEGTWNNSSSGFVLQDGAKLIVQDGGCFAASGTVEITGNNNSTLVIAPSGSFIGEKTTIRFTGAGKVINNGILDASLIHFLSLGMMYNAGNASVGEFQVNSPENIIVNDNRLIIAKANFTNGEVVNNNLLEIADLHVNGTTIRNSKKVTVTNGEFMNGIFYNHCLAEFGKVTTSGTVFIGAEETLLSVDEYTLASGTQFDLDSHAIFEVTGSISFNSTISCINGIGSKTALARLEKIIFNGWYNLDIEGNLELENSNFSNLSSGTAFSLKAPASWVQKGESSVTIEATECNNGGNPVGGSGQPPVNPSFPIIWNGIDVTYMFEDNWPLLGDYDMNDVVLNVKPSYTIEQGNRVSQLDLAVTLQAAGGIKKLALGMQLDGVAPASVKGVGVTTNPGRTNTVFGSILANGLESGQSLAVIPIFDDVHMAFGVDAGTMVNTTAGDQSVTREPLKVTVTIQFNTPVNFEDVAIDRLNPFIVNGGYSSRRYEVHMAGFVPTDKANKEILGKVGDDNSSVEERRYYVSDKNMIWGLAVPGSCPYPKEFTSIRKAYPDLEKWAVSAGEEAKDWYTRPDLNFVYHSK</sequence>
<protein>
    <recommendedName>
        <fullName evidence="1">DUF4842 domain-containing protein</fullName>
    </recommendedName>
</protein>
<gene>
    <name evidence="2" type="ORF">ING2E5A_2708</name>
</gene>
<dbReference type="KEGG" id="pmuc:ING2E5A_2708"/>
<dbReference type="InterPro" id="IPR032295">
    <property type="entry name" value="DUF4842"/>
</dbReference>
<organism evidence="2 3">
    <name type="scientific">Petrimonas mucosa</name>
    <dbReference type="NCBI Taxonomy" id="1642646"/>
    <lineage>
        <taxon>Bacteria</taxon>
        <taxon>Pseudomonadati</taxon>
        <taxon>Bacteroidota</taxon>
        <taxon>Bacteroidia</taxon>
        <taxon>Bacteroidales</taxon>
        <taxon>Dysgonomonadaceae</taxon>
        <taxon>Petrimonas</taxon>
    </lineage>
</organism>
<accession>A0A1G4GAC1</accession>
<dbReference type="EMBL" id="LT608328">
    <property type="protein sequence ID" value="SCM59504.1"/>
    <property type="molecule type" value="Genomic_DNA"/>
</dbReference>
<proteinExistence type="predicted"/>